<evidence type="ECO:0000313" key="3">
    <source>
        <dbReference type="Proteomes" id="UP001152484"/>
    </source>
</evidence>
<evidence type="ECO:0008006" key="4">
    <source>
        <dbReference type="Google" id="ProtNLM"/>
    </source>
</evidence>
<proteinExistence type="predicted"/>
<keyword evidence="3" id="KW-1185">Reference proteome</keyword>
<name>A0A9P0YIA2_CUSEU</name>
<accession>A0A9P0YIA2</accession>
<sequence>MSTTERSESMNAFFDGWRRDIKRAYTRVKINYDDWITTVEQQRFDKLCKTFETLVNTIADDEEKCNSVMMWLQRQLEQHDRPPSNSSICGVMTPLPQSGTSVAKDQPQIIYNPRSSKIV</sequence>
<protein>
    <recommendedName>
        <fullName evidence="4">Protein FAR1-RELATED SEQUENCE</fullName>
    </recommendedName>
</protein>
<comment type="caution">
    <text evidence="2">The sequence shown here is derived from an EMBL/GenBank/DDBJ whole genome shotgun (WGS) entry which is preliminary data.</text>
</comment>
<organism evidence="2 3">
    <name type="scientific">Cuscuta europaea</name>
    <name type="common">European dodder</name>
    <dbReference type="NCBI Taxonomy" id="41803"/>
    <lineage>
        <taxon>Eukaryota</taxon>
        <taxon>Viridiplantae</taxon>
        <taxon>Streptophyta</taxon>
        <taxon>Embryophyta</taxon>
        <taxon>Tracheophyta</taxon>
        <taxon>Spermatophyta</taxon>
        <taxon>Magnoliopsida</taxon>
        <taxon>eudicotyledons</taxon>
        <taxon>Gunneridae</taxon>
        <taxon>Pentapetalae</taxon>
        <taxon>asterids</taxon>
        <taxon>lamiids</taxon>
        <taxon>Solanales</taxon>
        <taxon>Convolvulaceae</taxon>
        <taxon>Cuscuteae</taxon>
        <taxon>Cuscuta</taxon>
        <taxon>Cuscuta subgen. Cuscuta</taxon>
    </lineage>
</organism>
<dbReference type="OrthoDB" id="1914915at2759"/>
<dbReference type="Proteomes" id="UP001152484">
    <property type="component" value="Unassembled WGS sequence"/>
</dbReference>
<reference evidence="2" key="1">
    <citation type="submission" date="2022-07" db="EMBL/GenBank/DDBJ databases">
        <authorList>
            <person name="Macas J."/>
            <person name="Novak P."/>
            <person name="Neumann P."/>
        </authorList>
    </citation>
    <scope>NUCLEOTIDE SEQUENCE</scope>
</reference>
<dbReference type="EMBL" id="CAMAPE010000004">
    <property type="protein sequence ID" value="CAH9057582.1"/>
    <property type="molecule type" value="Genomic_DNA"/>
</dbReference>
<evidence type="ECO:0000313" key="2">
    <source>
        <dbReference type="EMBL" id="CAH9057582.1"/>
    </source>
</evidence>
<dbReference type="AlphaFoldDB" id="A0A9P0YIA2"/>
<feature type="region of interest" description="Disordered" evidence="1">
    <location>
        <begin position="81"/>
        <end position="104"/>
    </location>
</feature>
<gene>
    <name evidence="2" type="ORF">CEURO_LOCUS1111</name>
</gene>
<evidence type="ECO:0000256" key="1">
    <source>
        <dbReference type="SAM" id="MobiDB-lite"/>
    </source>
</evidence>